<dbReference type="Proteomes" id="UP000681340">
    <property type="component" value="Unassembled WGS sequence"/>
</dbReference>
<organism evidence="1 2">
    <name type="scientific">Actinoplanes auranticolor</name>
    <dbReference type="NCBI Taxonomy" id="47988"/>
    <lineage>
        <taxon>Bacteria</taxon>
        <taxon>Bacillati</taxon>
        <taxon>Actinomycetota</taxon>
        <taxon>Actinomycetes</taxon>
        <taxon>Micromonosporales</taxon>
        <taxon>Micromonosporaceae</taxon>
        <taxon>Actinoplanes</taxon>
    </lineage>
</organism>
<keyword evidence="2" id="KW-1185">Reference proteome</keyword>
<comment type="caution">
    <text evidence="1">The sequence shown here is derived from an EMBL/GenBank/DDBJ whole genome shotgun (WGS) entry which is preliminary data.</text>
</comment>
<protein>
    <submittedName>
        <fullName evidence="1">Uncharacterized protein</fullName>
    </submittedName>
</protein>
<evidence type="ECO:0000313" key="2">
    <source>
        <dbReference type="Proteomes" id="UP000681340"/>
    </source>
</evidence>
<gene>
    <name evidence="1" type="ORF">Aau02nite_50880</name>
</gene>
<name>A0A919VQP9_9ACTN</name>
<proteinExistence type="predicted"/>
<evidence type="ECO:0000313" key="1">
    <source>
        <dbReference type="EMBL" id="GIM72417.1"/>
    </source>
</evidence>
<dbReference type="EMBL" id="BOQL01000042">
    <property type="protein sequence ID" value="GIM72417.1"/>
    <property type="molecule type" value="Genomic_DNA"/>
</dbReference>
<dbReference type="AlphaFoldDB" id="A0A919VQP9"/>
<reference evidence="1" key="1">
    <citation type="submission" date="2021-03" db="EMBL/GenBank/DDBJ databases">
        <title>Whole genome shotgun sequence of Actinoplanes auranticolor NBRC 12245.</title>
        <authorList>
            <person name="Komaki H."/>
            <person name="Tamura T."/>
        </authorList>
    </citation>
    <scope>NUCLEOTIDE SEQUENCE</scope>
    <source>
        <strain evidence="1">NBRC 12245</strain>
    </source>
</reference>
<sequence>MTPCCTILTASEPDSVVAVGLTRRRKIFTAMLEHGLEVKALTANPWPTMKWTPPKTASSGIDRRRVANPVQARTLLAGVHEQGRIGPRLVAFYACLYYAALRPEEAVGIIVSRNLVLPAKDGEWGKFVLETAEPHAGKHWTDSGRNRDSRQLKQRAVGETREVPCPPPLTAILRSPTSCSGVNLAQCRSIAYSGGRMGGPIL</sequence>
<accession>A0A919VQP9</accession>